<organism evidence="2">
    <name type="scientific">Amphimedon queenslandica</name>
    <name type="common">Sponge</name>
    <dbReference type="NCBI Taxonomy" id="400682"/>
    <lineage>
        <taxon>Eukaryota</taxon>
        <taxon>Metazoa</taxon>
        <taxon>Porifera</taxon>
        <taxon>Demospongiae</taxon>
        <taxon>Heteroscleromorpha</taxon>
        <taxon>Haplosclerida</taxon>
        <taxon>Niphatidae</taxon>
        <taxon>Amphimedon</taxon>
    </lineage>
</organism>
<reference evidence="2" key="1">
    <citation type="submission" date="2017-05" db="UniProtKB">
        <authorList>
            <consortium name="EnsemblMetazoa"/>
        </authorList>
    </citation>
    <scope>IDENTIFICATION</scope>
</reference>
<proteinExistence type="predicted"/>
<feature type="coiled-coil region" evidence="1">
    <location>
        <begin position="33"/>
        <end position="69"/>
    </location>
</feature>
<evidence type="ECO:0000256" key="1">
    <source>
        <dbReference type="SAM" id="Coils"/>
    </source>
</evidence>
<evidence type="ECO:0000313" key="2">
    <source>
        <dbReference type="EnsemblMetazoa" id="Aqu2.1.27426_001"/>
    </source>
</evidence>
<keyword evidence="1" id="KW-0175">Coiled coil</keyword>
<name>A0A1X7UIX7_AMPQE</name>
<protein>
    <submittedName>
        <fullName evidence="2">Uncharacterized protein</fullName>
    </submittedName>
</protein>
<dbReference type="InParanoid" id="A0A1X7UIX7"/>
<dbReference type="EnsemblMetazoa" id="Aqu2.1.27426_001">
    <property type="protein sequence ID" value="Aqu2.1.27426_001"/>
    <property type="gene ID" value="Aqu2.1.27426"/>
</dbReference>
<accession>A0A1X7UIX7</accession>
<dbReference type="Gene3D" id="6.10.140.1230">
    <property type="match status" value="1"/>
</dbReference>
<dbReference type="AlphaFoldDB" id="A0A1X7UIX7"/>
<sequence length="74" mass="9161">MECLADYRSRIQTKPFVSRRVWSEQMRQQQKVLKKTGRELERDRGQLERQEKQLEAEMKKRKLQKEETNTFNFE</sequence>